<dbReference type="SUPFAM" id="SSF52266">
    <property type="entry name" value="SGNH hydrolase"/>
    <property type="match status" value="1"/>
</dbReference>
<evidence type="ECO:0000313" key="4">
    <source>
        <dbReference type="Proteomes" id="UP000198565"/>
    </source>
</evidence>
<dbReference type="Proteomes" id="UP000198565">
    <property type="component" value="Unassembled WGS sequence"/>
</dbReference>
<accession>A0A1I4NS79</accession>
<dbReference type="OrthoDB" id="252349at2"/>
<proteinExistence type="predicted"/>
<dbReference type="Gene3D" id="3.40.50.1110">
    <property type="entry name" value="SGNH hydrolase"/>
    <property type="match status" value="1"/>
</dbReference>
<name>A0A1I4NS79_9BACI</name>
<feature type="compositionally biased region" description="Acidic residues" evidence="1">
    <location>
        <begin position="41"/>
        <end position="53"/>
    </location>
</feature>
<evidence type="ECO:0000256" key="1">
    <source>
        <dbReference type="SAM" id="MobiDB-lite"/>
    </source>
</evidence>
<dbReference type="PANTHER" id="PTHR30383:SF27">
    <property type="entry name" value="SPORE GERMINATION LIPASE LIPC"/>
    <property type="match status" value="1"/>
</dbReference>
<feature type="domain" description="SGNH hydrolase-type esterase" evidence="2">
    <location>
        <begin position="83"/>
        <end position="274"/>
    </location>
</feature>
<dbReference type="RefSeq" id="WP_091484637.1">
    <property type="nucleotide sequence ID" value="NZ_FOTR01000009.1"/>
</dbReference>
<dbReference type="Pfam" id="PF13472">
    <property type="entry name" value="Lipase_GDSL_2"/>
    <property type="match status" value="1"/>
</dbReference>
<evidence type="ECO:0000313" key="3">
    <source>
        <dbReference type="EMBL" id="SFM18220.1"/>
    </source>
</evidence>
<sequence length="292" mass="33517">MSKKVFIFIIFILAAGTAIFLLLSQTDTKETTDSISQPNEEPSEETTTEAETTEEQKGSITENVRNAVREALNFFQKDTHITAIGDSLTQGIGDEAGNGGYIGVLDERLDEQDIDVTFDNFGKRGNRTDHLLKRLQEKPEINESLEKADMVLITIGANDVMQIMKDNFMDLTEEPFMAERGPYGERLSQIMDHIISVQPEAKIYLLGFFNPFEKYFGDIEALNQILTRWNNESLQVTNQYEQVDYIPMQDIYQYETENVFSDDHFHPNHKGYKLMAERVITYLENDLQEVQN</sequence>
<evidence type="ECO:0000259" key="2">
    <source>
        <dbReference type="Pfam" id="PF13472"/>
    </source>
</evidence>
<keyword evidence="4" id="KW-1185">Reference proteome</keyword>
<gene>
    <name evidence="3" type="ORF">SAMN04487943_109109</name>
</gene>
<dbReference type="AlphaFoldDB" id="A0A1I4NS79"/>
<dbReference type="STRING" id="334253.SAMN04487943_109109"/>
<organism evidence="3 4">
    <name type="scientific">Gracilibacillus orientalis</name>
    <dbReference type="NCBI Taxonomy" id="334253"/>
    <lineage>
        <taxon>Bacteria</taxon>
        <taxon>Bacillati</taxon>
        <taxon>Bacillota</taxon>
        <taxon>Bacilli</taxon>
        <taxon>Bacillales</taxon>
        <taxon>Bacillaceae</taxon>
        <taxon>Gracilibacillus</taxon>
    </lineage>
</organism>
<dbReference type="InterPro" id="IPR051532">
    <property type="entry name" value="Ester_Hydrolysis_Enzymes"/>
</dbReference>
<feature type="region of interest" description="Disordered" evidence="1">
    <location>
        <begin position="30"/>
        <end position="60"/>
    </location>
</feature>
<dbReference type="PANTHER" id="PTHR30383">
    <property type="entry name" value="THIOESTERASE 1/PROTEASE 1/LYSOPHOSPHOLIPASE L1"/>
    <property type="match status" value="1"/>
</dbReference>
<dbReference type="InterPro" id="IPR036514">
    <property type="entry name" value="SGNH_hydro_sf"/>
</dbReference>
<reference evidence="4" key="1">
    <citation type="submission" date="2016-10" db="EMBL/GenBank/DDBJ databases">
        <authorList>
            <person name="Varghese N."/>
            <person name="Submissions S."/>
        </authorList>
    </citation>
    <scope>NUCLEOTIDE SEQUENCE [LARGE SCALE GENOMIC DNA]</scope>
    <source>
        <strain evidence="4">CGMCC 1.4250</strain>
    </source>
</reference>
<protein>
    <submittedName>
        <fullName evidence="3">Lysophospholipase L1</fullName>
    </submittedName>
</protein>
<dbReference type="GO" id="GO:0004622">
    <property type="term" value="F:phosphatidylcholine lysophospholipase activity"/>
    <property type="evidence" value="ECO:0007669"/>
    <property type="project" value="TreeGrafter"/>
</dbReference>
<dbReference type="EMBL" id="FOTR01000009">
    <property type="protein sequence ID" value="SFM18220.1"/>
    <property type="molecule type" value="Genomic_DNA"/>
</dbReference>
<dbReference type="InterPro" id="IPR013830">
    <property type="entry name" value="SGNH_hydro"/>
</dbReference>